<gene>
    <name evidence="3" type="ORF">g.41032</name>
    <name evidence="2" type="ORF">g.41034</name>
    <name evidence="4" type="ORF">g.41036</name>
</gene>
<proteinExistence type="predicted"/>
<feature type="region of interest" description="Disordered" evidence="1">
    <location>
        <begin position="888"/>
        <end position="926"/>
    </location>
</feature>
<dbReference type="EMBL" id="GECZ01023464">
    <property type="protein sequence ID" value="JAS46305.1"/>
    <property type="molecule type" value="Transcribed_RNA"/>
</dbReference>
<feature type="compositionally biased region" description="Polar residues" evidence="1">
    <location>
        <begin position="888"/>
        <end position="898"/>
    </location>
</feature>
<organism evidence="3">
    <name type="scientific">Cuerna arida</name>
    <dbReference type="NCBI Taxonomy" id="1464854"/>
    <lineage>
        <taxon>Eukaryota</taxon>
        <taxon>Metazoa</taxon>
        <taxon>Ecdysozoa</taxon>
        <taxon>Arthropoda</taxon>
        <taxon>Hexapoda</taxon>
        <taxon>Insecta</taxon>
        <taxon>Pterygota</taxon>
        <taxon>Neoptera</taxon>
        <taxon>Paraneoptera</taxon>
        <taxon>Hemiptera</taxon>
        <taxon>Auchenorrhyncha</taxon>
        <taxon>Membracoidea</taxon>
        <taxon>Cicadellidae</taxon>
        <taxon>Cicadellinae</taxon>
        <taxon>Proconiini</taxon>
        <taxon>Cuerna</taxon>
    </lineage>
</organism>
<reference evidence="3" key="1">
    <citation type="submission" date="2015-11" db="EMBL/GenBank/DDBJ databases">
        <title>De novo transcriptome assembly of four potential Pierce s Disease insect vectors from Arizona vineyards.</title>
        <authorList>
            <person name="Tassone E.E."/>
        </authorList>
    </citation>
    <scope>NUCLEOTIDE SEQUENCE</scope>
</reference>
<feature type="region of interest" description="Disordered" evidence="1">
    <location>
        <begin position="1"/>
        <end position="78"/>
    </location>
</feature>
<dbReference type="EMBL" id="GECZ01025526">
    <property type="protein sequence ID" value="JAS44243.1"/>
    <property type="molecule type" value="Transcribed_RNA"/>
</dbReference>
<dbReference type="Gene3D" id="1.25.40.10">
    <property type="entry name" value="Tetratricopeptide repeat domain"/>
    <property type="match status" value="2"/>
</dbReference>
<dbReference type="InterPro" id="IPR011990">
    <property type="entry name" value="TPR-like_helical_dom_sf"/>
</dbReference>
<dbReference type="SUPFAM" id="SSF48439">
    <property type="entry name" value="Protein prenylyltransferase"/>
    <property type="match status" value="1"/>
</dbReference>
<feature type="region of interest" description="Disordered" evidence="1">
    <location>
        <begin position="604"/>
        <end position="683"/>
    </location>
</feature>
<feature type="compositionally biased region" description="Polar residues" evidence="1">
    <location>
        <begin position="641"/>
        <end position="651"/>
    </location>
</feature>
<feature type="compositionally biased region" description="Basic and acidic residues" evidence="1">
    <location>
        <begin position="23"/>
        <end position="35"/>
    </location>
</feature>
<sequence length="968" mass="111856">MAYAKATLKEKKVPKSNHSQGKKRGDQTKEQEAFHHFIRNIPNDGNPNRGPETRNPRPTYRKPPGVPNPQFPHEETKFGSSRNRFNIPILSKKLNFLKIKELTLEEKIEKIKLCLDKSQSPFMWKPKQAKPVDEPRIIIDRLEKKDKEISGEYTFKWRSFILHLIISYELFRAKEVTQALEKLKDLQNILTKQTNSASEEWLFISIKDALWHVITASKAFLLLNNNLIDEAYKLISEIQPIFTMKRASKAGIHGIRAAVFMEYGHRGNLIGLTEAMKAVEIDRTNGEWHFLVGKCMGRIRRVSQCFELVDPLEVKSFNEAINLDKINANYKVYLAQALRERAFREFKKEKPVHGSDLYKKFRKTYLASYHMLIEVREMQPNCPHLLVRCAFVMMKMPPDIIDLKFTRECVDKALELAPDNPMANHVKAMYYERYHVEAEVPLEYYEKAAALGNFGAAMDLVRMHYKLKQENIVEELERCAEIFEEPCKRREAYMQAGSYLLFIKKNLVEALKYYQKVIDMDPEYYALKFHKPMFFPLKEPVNMLEVLMEELEKHTEWRSFSPQDAKVLKTFLIKNRSLTTSAHEERLNVTKILEISRNCINRYETKSKKRIKRQNQPKNPKKWRGKGKGRGQKTNNKKQESVGQNNFSRESAQLAGKQWKTNTETDFARASHSKEKSLNCRERTSSVSSVDSDYCRDNMNLGPRSLFFNHCKNTQLESDQGGQNASNLAATKFFNKSRASSSCSSHSRDSHICSISSNESLDDTGHRYLQEASKQKYLSGGEENKLGLTVENLKKFDSQNTNDLRRQISAMSISSIGSDHDSESKKCHMERLDFMNTSELGRRMSILSISSAGSDKISDSKSLSVMERVKQSYRMLGHKRNSIQQNVNKTGNLNNQQNKKNDFATNKPKIHRSDSTQSLNIQQSDHKSRLLVGYRPAFHSRDSSVESSRSLLFMPSFGSKTSESDREN</sequence>
<evidence type="ECO:0000313" key="3">
    <source>
        <dbReference type="EMBL" id="JAS46305.1"/>
    </source>
</evidence>
<evidence type="ECO:0000256" key="1">
    <source>
        <dbReference type="SAM" id="MobiDB-lite"/>
    </source>
</evidence>
<feature type="compositionally biased region" description="Basic and acidic residues" evidence="1">
    <location>
        <begin position="666"/>
        <end position="683"/>
    </location>
</feature>
<evidence type="ECO:0000313" key="2">
    <source>
        <dbReference type="EMBL" id="JAS44243.1"/>
    </source>
</evidence>
<accession>A0A1B6F7Y5</accession>
<name>A0A1B6F7Y5_9HEMI</name>
<protein>
    <submittedName>
        <fullName evidence="3">Uncharacterized protein</fullName>
    </submittedName>
</protein>
<feature type="compositionally biased region" description="Basic residues" evidence="1">
    <location>
        <begin position="607"/>
        <end position="631"/>
    </location>
</feature>
<dbReference type="AlphaFoldDB" id="A0A1B6F7Y5"/>
<dbReference type="EMBL" id="GECZ01007462">
    <property type="protein sequence ID" value="JAS62307.1"/>
    <property type="molecule type" value="Transcribed_RNA"/>
</dbReference>
<evidence type="ECO:0000313" key="4">
    <source>
        <dbReference type="EMBL" id="JAS62307.1"/>
    </source>
</evidence>